<accession>A0A6M0RKC8</accession>
<dbReference type="Proteomes" id="UP000481033">
    <property type="component" value="Unassembled WGS sequence"/>
</dbReference>
<evidence type="ECO:0000313" key="1">
    <source>
        <dbReference type="EMBL" id="NEZ56121.1"/>
    </source>
</evidence>
<dbReference type="SUPFAM" id="SSF53649">
    <property type="entry name" value="Alkaline phosphatase-like"/>
    <property type="match status" value="1"/>
</dbReference>
<sequence length="69" mass="7480">MPFILVILDGLRFGVSQTSMGYLAHLLEARQASLHKLKAELPTVSRLLCEVLLTGMPVSISSITANEVV</sequence>
<gene>
    <name evidence="1" type="ORF">DXZ20_10635</name>
</gene>
<proteinExistence type="predicted"/>
<organism evidence="1 2">
    <name type="scientific">Adonisia turfae CCMR0081</name>
    <dbReference type="NCBI Taxonomy" id="2292702"/>
    <lineage>
        <taxon>Bacteria</taxon>
        <taxon>Bacillati</taxon>
        <taxon>Cyanobacteriota</taxon>
        <taxon>Adonisia</taxon>
        <taxon>Adonisia turfae</taxon>
    </lineage>
</organism>
<dbReference type="InterPro" id="IPR017850">
    <property type="entry name" value="Alkaline_phosphatase_core_sf"/>
</dbReference>
<dbReference type="EMBL" id="QXHD01000004">
    <property type="protein sequence ID" value="NEZ56121.1"/>
    <property type="molecule type" value="Genomic_DNA"/>
</dbReference>
<dbReference type="AlphaFoldDB" id="A0A6M0RKC8"/>
<reference evidence="1 2" key="1">
    <citation type="journal article" date="2020" name="Microb. Ecol.">
        <title>Ecogenomics of the Marine Benthic Filamentous Cyanobacterium Adonisia.</title>
        <authorList>
            <person name="Walter J.M."/>
            <person name="Coutinho F.H."/>
            <person name="Leomil L."/>
            <person name="Hargreaves P.I."/>
            <person name="Campeao M.E."/>
            <person name="Vieira V.V."/>
            <person name="Silva B.S."/>
            <person name="Fistarol G.O."/>
            <person name="Salomon P.S."/>
            <person name="Sawabe T."/>
            <person name="Mino S."/>
            <person name="Hosokawa M."/>
            <person name="Miyashita H."/>
            <person name="Maruyama F."/>
            <person name="van Verk M.C."/>
            <person name="Dutilh B.E."/>
            <person name="Thompson C.C."/>
            <person name="Thompson F.L."/>
        </authorList>
    </citation>
    <scope>NUCLEOTIDE SEQUENCE [LARGE SCALE GENOMIC DNA]</scope>
    <source>
        <strain evidence="1 2">CCMR0081</strain>
    </source>
</reference>
<keyword evidence="2" id="KW-1185">Reference proteome</keyword>
<name>A0A6M0RKC8_9CYAN</name>
<comment type="caution">
    <text evidence="1">The sequence shown here is derived from an EMBL/GenBank/DDBJ whole genome shotgun (WGS) entry which is preliminary data.</text>
</comment>
<evidence type="ECO:0000313" key="2">
    <source>
        <dbReference type="Proteomes" id="UP000481033"/>
    </source>
</evidence>
<protein>
    <submittedName>
        <fullName evidence="1">Uncharacterized protein</fullName>
    </submittedName>
</protein>